<organism evidence="1">
    <name type="scientific">Desulfobacca acetoxidans</name>
    <dbReference type="NCBI Taxonomy" id="60893"/>
    <lineage>
        <taxon>Bacteria</taxon>
        <taxon>Pseudomonadati</taxon>
        <taxon>Thermodesulfobacteriota</taxon>
        <taxon>Desulfobaccia</taxon>
        <taxon>Desulfobaccales</taxon>
        <taxon>Desulfobaccaceae</taxon>
        <taxon>Desulfobacca</taxon>
    </lineage>
</organism>
<name>A0A7C3SIF4_9BACT</name>
<reference evidence="1" key="1">
    <citation type="journal article" date="2020" name="mSystems">
        <title>Genome- and Community-Level Interaction Insights into Carbon Utilization and Element Cycling Functions of Hydrothermarchaeota in Hydrothermal Sediment.</title>
        <authorList>
            <person name="Zhou Z."/>
            <person name="Liu Y."/>
            <person name="Xu W."/>
            <person name="Pan J."/>
            <person name="Luo Z.H."/>
            <person name="Li M."/>
        </authorList>
    </citation>
    <scope>NUCLEOTIDE SEQUENCE [LARGE SCALE GENOMIC DNA]</scope>
    <source>
        <strain evidence="1">SpSt-776</strain>
    </source>
</reference>
<evidence type="ECO:0000313" key="1">
    <source>
        <dbReference type="EMBL" id="HGB14463.1"/>
    </source>
</evidence>
<proteinExistence type="predicted"/>
<dbReference type="SUPFAM" id="SSF88659">
    <property type="entry name" value="Sigma3 and sigma4 domains of RNA polymerase sigma factors"/>
    <property type="match status" value="1"/>
</dbReference>
<comment type="caution">
    <text evidence="1">The sequence shown here is derived from an EMBL/GenBank/DDBJ whole genome shotgun (WGS) entry which is preliminary data.</text>
</comment>
<gene>
    <name evidence="1" type="ORF">ENV62_04380</name>
</gene>
<accession>A0A7C3SIF4</accession>
<dbReference type="EMBL" id="DTHB01000031">
    <property type="protein sequence ID" value="HGB14463.1"/>
    <property type="molecule type" value="Genomic_DNA"/>
</dbReference>
<sequence length="138" mass="15466">MYEAGATTAEIAKLFGISRRMVQHDLKVAPKLLKEAALNQDGGEILGTEIAFWQQIIRQAMRDYQTAQTENAKIGFLRVASEARAKLQGLYERTGLITTIPTRFSLEEGNPFSDPEFRKKYMALMKEARGKGIPVFGL</sequence>
<protein>
    <submittedName>
        <fullName evidence="1">Uncharacterized protein</fullName>
    </submittedName>
</protein>
<dbReference type="InterPro" id="IPR013324">
    <property type="entry name" value="RNA_pol_sigma_r3/r4-like"/>
</dbReference>
<dbReference type="AlphaFoldDB" id="A0A7C3SIF4"/>